<sequence>MHFKQQATLEVKEIKSTLKLHQRILLRSLVLKITTSFNLQHNVIKTMYKTSHHLKDGKRT</sequence>
<accession>A0A0V0H452</accession>
<dbReference type="AlphaFoldDB" id="A0A0V0H452"/>
<name>A0A0V0H452_SOLCH</name>
<dbReference type="EMBL" id="GEDG01025597">
    <property type="protein sequence ID" value="JAP15137.1"/>
    <property type="molecule type" value="Transcribed_RNA"/>
</dbReference>
<evidence type="ECO:0000313" key="1">
    <source>
        <dbReference type="EMBL" id="JAP15137.1"/>
    </source>
</evidence>
<protein>
    <submittedName>
        <fullName evidence="1">Putative ovule protein</fullName>
    </submittedName>
</protein>
<reference evidence="1" key="1">
    <citation type="submission" date="2015-12" db="EMBL/GenBank/DDBJ databases">
        <title>Gene expression during late stages of embryo sac development: a critical building block for successful pollen-pistil interactions.</title>
        <authorList>
            <person name="Liu Y."/>
            <person name="Joly V."/>
            <person name="Sabar M."/>
            <person name="Matton D.P."/>
        </authorList>
    </citation>
    <scope>NUCLEOTIDE SEQUENCE</scope>
</reference>
<organism evidence="1">
    <name type="scientific">Solanum chacoense</name>
    <name type="common">Chaco potato</name>
    <dbReference type="NCBI Taxonomy" id="4108"/>
    <lineage>
        <taxon>Eukaryota</taxon>
        <taxon>Viridiplantae</taxon>
        <taxon>Streptophyta</taxon>
        <taxon>Embryophyta</taxon>
        <taxon>Tracheophyta</taxon>
        <taxon>Spermatophyta</taxon>
        <taxon>Magnoliopsida</taxon>
        <taxon>eudicotyledons</taxon>
        <taxon>Gunneridae</taxon>
        <taxon>Pentapetalae</taxon>
        <taxon>asterids</taxon>
        <taxon>lamiids</taxon>
        <taxon>Solanales</taxon>
        <taxon>Solanaceae</taxon>
        <taxon>Solanoideae</taxon>
        <taxon>Solaneae</taxon>
        <taxon>Solanum</taxon>
    </lineage>
</organism>
<proteinExistence type="predicted"/>